<accession>A0A2Z6AUD3</accession>
<name>A0A2Z6AUD3_9BACT</name>
<evidence type="ECO:0000313" key="3">
    <source>
        <dbReference type="Proteomes" id="UP000269883"/>
    </source>
</evidence>
<dbReference type="AlphaFoldDB" id="A0A2Z6AUD3"/>
<sequence length="306" mass="34606">MGIADTHADVKLYDLVDVTSPSVLLAEVHTIVETMYPGFDFSFLDKAFADSKRLFRGKYPGYRSSTTMYHNLQHTVEVFLCCARLLHGAAQDNITVNARMMELTLVSSLLHDVGLIQEENDMEGTGAKYTVGHEQRSIAFMKDYFHEAGRPGFDIHDASKMIECTCLGVDATNIAYSDDTTRFCAQILATADLLAQMADREYLEKLMLLYLEFEEAGLPYASPRDLLEKTHGFYAMMVGRMDGPLGGVRRFSLAHFTSKWDVQEDLYDKSIQANMAYLYLVLEEEQDNYLNKLKRGGIVQKIEPLL</sequence>
<evidence type="ECO:0000259" key="1">
    <source>
        <dbReference type="SMART" id="SM00471"/>
    </source>
</evidence>
<dbReference type="Proteomes" id="UP000269883">
    <property type="component" value="Chromosome"/>
</dbReference>
<keyword evidence="3" id="KW-1185">Reference proteome</keyword>
<dbReference type="KEGG" id="dfl:DFE_0112"/>
<evidence type="ECO:0000313" key="2">
    <source>
        <dbReference type="EMBL" id="BBD06838.1"/>
    </source>
</evidence>
<dbReference type="CDD" id="cd00077">
    <property type="entry name" value="HDc"/>
    <property type="match status" value="1"/>
</dbReference>
<dbReference type="OrthoDB" id="188290at2"/>
<dbReference type="SUPFAM" id="SSF109604">
    <property type="entry name" value="HD-domain/PDEase-like"/>
    <property type="match status" value="1"/>
</dbReference>
<dbReference type="RefSeq" id="WP_126375642.1">
    <property type="nucleotide sequence ID" value="NZ_AP017378.1"/>
</dbReference>
<proteinExistence type="predicted"/>
<dbReference type="Gene3D" id="1.10.3210.10">
    <property type="entry name" value="Hypothetical protein af1432"/>
    <property type="match status" value="1"/>
</dbReference>
<dbReference type="EMBL" id="AP017378">
    <property type="protein sequence ID" value="BBD06838.1"/>
    <property type="molecule type" value="Genomic_DNA"/>
</dbReference>
<protein>
    <recommendedName>
        <fullName evidence="1">HD/PDEase domain-containing protein</fullName>
    </recommendedName>
</protein>
<reference evidence="2 3" key="1">
    <citation type="journal article" date="2018" name="Sci. Adv.">
        <title>Multi-heme cytochromes provide a pathway for survival in energy-limited environments.</title>
        <authorList>
            <person name="Deng X."/>
            <person name="Dohmae N."/>
            <person name="Nealson K.H."/>
            <person name="Hashimoto K."/>
            <person name="Okamoto A."/>
        </authorList>
    </citation>
    <scope>NUCLEOTIDE SEQUENCE [LARGE SCALE GENOMIC DNA]</scope>
    <source>
        <strain evidence="2 3">IS5</strain>
    </source>
</reference>
<dbReference type="InterPro" id="IPR003607">
    <property type="entry name" value="HD/PDEase_dom"/>
</dbReference>
<dbReference type="SMART" id="SM00471">
    <property type="entry name" value="HDc"/>
    <property type="match status" value="1"/>
</dbReference>
<organism evidence="2 3">
    <name type="scientific">Desulfovibrio ferrophilus</name>
    <dbReference type="NCBI Taxonomy" id="241368"/>
    <lineage>
        <taxon>Bacteria</taxon>
        <taxon>Pseudomonadati</taxon>
        <taxon>Thermodesulfobacteriota</taxon>
        <taxon>Desulfovibrionia</taxon>
        <taxon>Desulfovibrionales</taxon>
        <taxon>Desulfovibrionaceae</taxon>
        <taxon>Desulfovibrio</taxon>
    </lineage>
</organism>
<gene>
    <name evidence="2" type="ORF">DFE_0112</name>
</gene>
<feature type="domain" description="HD/PDEase" evidence="1">
    <location>
        <begin position="67"/>
        <end position="206"/>
    </location>
</feature>